<evidence type="ECO:0000313" key="4">
    <source>
        <dbReference type="Proteomes" id="UP000279860"/>
    </source>
</evidence>
<feature type="transmembrane region" description="Helical" evidence="1">
    <location>
        <begin position="12"/>
        <end position="31"/>
    </location>
</feature>
<dbReference type="RefSeq" id="WP_124790638.1">
    <property type="nucleotide sequence ID" value="NZ_RQYN01000050.1"/>
</dbReference>
<organism evidence="3 4">
    <name type="scientific">Tannerella forsythia</name>
    <name type="common">Bacteroides forsythus</name>
    <dbReference type="NCBI Taxonomy" id="28112"/>
    <lineage>
        <taxon>Bacteria</taxon>
        <taxon>Pseudomonadati</taxon>
        <taxon>Bacteroidota</taxon>
        <taxon>Bacteroidia</taxon>
        <taxon>Bacteroidales</taxon>
        <taxon>Tannerellaceae</taxon>
        <taxon>Tannerella</taxon>
    </lineage>
</organism>
<dbReference type="EMBL" id="RQYN01000050">
    <property type="protein sequence ID" value="RRD72441.1"/>
    <property type="molecule type" value="Genomic_DNA"/>
</dbReference>
<comment type="caution">
    <text evidence="3">The sequence shown here is derived from an EMBL/GenBank/DDBJ whole genome shotgun (WGS) entry which is preliminary data.</text>
</comment>
<dbReference type="InterPro" id="IPR005182">
    <property type="entry name" value="YdbS-like_PH"/>
</dbReference>
<protein>
    <submittedName>
        <fullName evidence="3">PH domain-containing protein</fullName>
    </submittedName>
</protein>
<proteinExistence type="predicted"/>
<evidence type="ECO:0000259" key="2">
    <source>
        <dbReference type="Pfam" id="PF03703"/>
    </source>
</evidence>
<dbReference type="Pfam" id="PF03703">
    <property type="entry name" value="bPH_2"/>
    <property type="match status" value="1"/>
</dbReference>
<keyword evidence="1" id="KW-0472">Membrane</keyword>
<keyword evidence="1" id="KW-0812">Transmembrane</keyword>
<dbReference type="Proteomes" id="UP000279860">
    <property type="component" value="Unassembled WGS sequence"/>
</dbReference>
<dbReference type="AlphaFoldDB" id="A0A3P1YN49"/>
<sequence length="155" mass="18705">MFLCPKPIYWLCKYFIILVIAFGLLIFRGYIDDQYLGEGMLYLSLFLFLVLVYTYIDMLFCTSWHITEERIQLKRGVFYKKRDYIELYRVVDYEETQSLIQMIFLNKTVTIISGDKTHPVLKIYGIDNKILLIDYIRTRVEKQKRLHGIYEVTNR</sequence>
<keyword evidence="1" id="KW-1133">Transmembrane helix</keyword>
<reference evidence="3 4" key="1">
    <citation type="submission" date="2018-11" db="EMBL/GenBank/DDBJ databases">
        <title>Genomes From Bacteria Associated with the Canine Oral Cavity: a Test Case for Automated Genome-Based Taxonomic Assignment.</title>
        <authorList>
            <person name="Coil D.A."/>
            <person name="Jospin G."/>
            <person name="Darling A.E."/>
            <person name="Wallis C."/>
            <person name="Davis I.J."/>
            <person name="Harris S."/>
            <person name="Eisen J.A."/>
            <person name="Holcombe L.J."/>
            <person name="O'Flynn C."/>
        </authorList>
    </citation>
    <scope>NUCLEOTIDE SEQUENCE [LARGE SCALE GENOMIC DNA]</scope>
    <source>
        <strain evidence="3 4">OH1426_COT-023</strain>
    </source>
</reference>
<evidence type="ECO:0000313" key="3">
    <source>
        <dbReference type="EMBL" id="RRD72441.1"/>
    </source>
</evidence>
<name>A0A3P1YN49_TANFO</name>
<evidence type="ECO:0000256" key="1">
    <source>
        <dbReference type="SAM" id="Phobius"/>
    </source>
</evidence>
<feature type="domain" description="YdbS-like PH" evidence="2">
    <location>
        <begin position="61"/>
        <end position="128"/>
    </location>
</feature>
<feature type="transmembrane region" description="Helical" evidence="1">
    <location>
        <begin position="43"/>
        <end position="66"/>
    </location>
</feature>
<gene>
    <name evidence="3" type="ORF">EII41_11145</name>
</gene>
<accession>A0A3P1YN49</accession>